<dbReference type="InterPro" id="IPR019734">
    <property type="entry name" value="TPR_rpt"/>
</dbReference>
<dbReference type="InterPro" id="IPR050667">
    <property type="entry name" value="PPR-containing_protein"/>
</dbReference>
<feature type="repeat" description="TPR" evidence="2">
    <location>
        <begin position="167"/>
        <end position="200"/>
    </location>
</feature>
<keyword evidence="2" id="KW-0802">TPR repeat</keyword>
<accession>A0A5C4RQM0</accession>
<keyword evidence="4" id="KW-0732">Signal</keyword>
<dbReference type="SUPFAM" id="SSF48452">
    <property type="entry name" value="TPR-like"/>
    <property type="match status" value="1"/>
</dbReference>
<dbReference type="SUPFAM" id="SSF81901">
    <property type="entry name" value="HCP-like"/>
    <property type="match status" value="1"/>
</dbReference>
<dbReference type="OrthoDB" id="5964849at2"/>
<reference evidence="5 6" key="1">
    <citation type="submission" date="2019-03" db="EMBL/GenBank/DDBJ databases">
        <title>Arenimonas daejeonensis sp. nov., isolated from compost.</title>
        <authorList>
            <person name="Jeon C.O."/>
        </authorList>
    </citation>
    <scope>NUCLEOTIDE SEQUENCE [LARGE SCALE GENOMIC DNA]</scope>
    <source>
        <strain evidence="5 6">R29</strain>
    </source>
</reference>
<organism evidence="5 6">
    <name type="scientific">Arenimonas terrae</name>
    <dbReference type="NCBI Taxonomy" id="2546226"/>
    <lineage>
        <taxon>Bacteria</taxon>
        <taxon>Pseudomonadati</taxon>
        <taxon>Pseudomonadota</taxon>
        <taxon>Gammaproteobacteria</taxon>
        <taxon>Lysobacterales</taxon>
        <taxon>Lysobacteraceae</taxon>
        <taxon>Arenimonas</taxon>
    </lineage>
</organism>
<evidence type="ECO:0000313" key="6">
    <source>
        <dbReference type="Proteomes" id="UP000305760"/>
    </source>
</evidence>
<feature type="region of interest" description="Disordered" evidence="3">
    <location>
        <begin position="401"/>
        <end position="421"/>
    </location>
</feature>
<keyword evidence="6" id="KW-1185">Reference proteome</keyword>
<keyword evidence="1" id="KW-0677">Repeat</keyword>
<dbReference type="Proteomes" id="UP000305760">
    <property type="component" value="Unassembled WGS sequence"/>
</dbReference>
<proteinExistence type="predicted"/>
<feature type="signal peptide" evidence="4">
    <location>
        <begin position="1"/>
        <end position="21"/>
    </location>
</feature>
<feature type="chain" id="PRO_5023032606" evidence="4">
    <location>
        <begin position="22"/>
        <end position="421"/>
    </location>
</feature>
<sequence>MNSLHPLKLAALVLLVTSMSATDVDAARRDKKEEAAALYPDATRESPEAVYTQRLSKQIQKLQDAYNADGKEEETIAAAQAILDNKMAKAYDRGIALLLAGSASIDLGNDDQAIDYLKRAIDENGLPNDNHYSAMLSLASVYINTDRNDEAAVLLQRVVDETKTTKPEVFALQGANLYNAGKYAEAIAPLKRAIELKTDGEDQQSMNMLLSAYAETGNDTAAIATAEELHRKNPDDKRALMNLATLYGNADMQDKAVALLDSARQRGMLTDANDYQRLYSTYFGMQREKEAAAVIEEGLAKNILPADGKTYAVLAQAHYFSDNVPAAIAAAQKGAPLASDGELALFLAQVLGQEDRNAEAKAAGQQALAKGLKNPGEAWMTIARAEYNMENVAAAQAAYREAAKDPSTRSQAQKNLAQISR</sequence>
<dbReference type="AlphaFoldDB" id="A0A5C4RQM0"/>
<name>A0A5C4RQM0_9GAMM</name>
<gene>
    <name evidence="5" type="ORF">E1B00_13675</name>
</gene>
<dbReference type="PANTHER" id="PTHR47939:SF13">
    <property type="entry name" value="OS03G0201400 PROTEIN"/>
    <property type="match status" value="1"/>
</dbReference>
<comment type="caution">
    <text evidence="5">The sequence shown here is derived from an EMBL/GenBank/DDBJ whole genome shotgun (WGS) entry which is preliminary data.</text>
</comment>
<dbReference type="PROSITE" id="PS50005">
    <property type="entry name" value="TPR"/>
    <property type="match status" value="1"/>
</dbReference>
<protein>
    <submittedName>
        <fullName evidence="5">Tetratricopeptide repeat protein</fullName>
    </submittedName>
</protein>
<dbReference type="InterPro" id="IPR011990">
    <property type="entry name" value="TPR-like_helical_dom_sf"/>
</dbReference>
<feature type="compositionally biased region" description="Polar residues" evidence="3">
    <location>
        <begin position="408"/>
        <end position="421"/>
    </location>
</feature>
<dbReference type="Pfam" id="PF13432">
    <property type="entry name" value="TPR_16"/>
    <property type="match status" value="1"/>
</dbReference>
<dbReference type="SMART" id="SM00028">
    <property type="entry name" value="TPR"/>
    <property type="match status" value="5"/>
</dbReference>
<evidence type="ECO:0000256" key="4">
    <source>
        <dbReference type="SAM" id="SignalP"/>
    </source>
</evidence>
<dbReference type="PANTHER" id="PTHR47939">
    <property type="entry name" value="MEMBRANE-ASSOCIATED SALT-INDUCIBLE PROTEIN-LIKE"/>
    <property type="match status" value="1"/>
</dbReference>
<evidence type="ECO:0000313" key="5">
    <source>
        <dbReference type="EMBL" id="TNJ33338.1"/>
    </source>
</evidence>
<dbReference type="Pfam" id="PF14559">
    <property type="entry name" value="TPR_19"/>
    <property type="match status" value="1"/>
</dbReference>
<evidence type="ECO:0000256" key="1">
    <source>
        <dbReference type="ARBA" id="ARBA00022737"/>
    </source>
</evidence>
<dbReference type="RefSeq" id="WP_139449703.1">
    <property type="nucleotide sequence ID" value="NZ_SMDR01000003.1"/>
</dbReference>
<evidence type="ECO:0000256" key="3">
    <source>
        <dbReference type="SAM" id="MobiDB-lite"/>
    </source>
</evidence>
<dbReference type="Gene3D" id="1.25.40.10">
    <property type="entry name" value="Tetratricopeptide repeat domain"/>
    <property type="match status" value="3"/>
</dbReference>
<evidence type="ECO:0000256" key="2">
    <source>
        <dbReference type="PROSITE-ProRule" id="PRU00339"/>
    </source>
</evidence>
<dbReference type="EMBL" id="SMDR01000003">
    <property type="protein sequence ID" value="TNJ33338.1"/>
    <property type="molecule type" value="Genomic_DNA"/>
</dbReference>